<name>A0A6J4V3C6_9BACT</name>
<dbReference type="EMBL" id="CADCWL010000114">
    <property type="protein sequence ID" value="CAA9567408.1"/>
    <property type="molecule type" value="Genomic_DNA"/>
</dbReference>
<gene>
    <name evidence="1" type="ORF">AVDCRST_MAG19-2409</name>
</gene>
<protein>
    <submittedName>
        <fullName evidence="1">Uncharacterized protein</fullName>
    </submittedName>
</protein>
<organism evidence="1">
    <name type="scientific">uncultured Thermomicrobiales bacterium</name>
    <dbReference type="NCBI Taxonomy" id="1645740"/>
    <lineage>
        <taxon>Bacteria</taxon>
        <taxon>Pseudomonadati</taxon>
        <taxon>Thermomicrobiota</taxon>
        <taxon>Thermomicrobia</taxon>
        <taxon>Thermomicrobiales</taxon>
        <taxon>environmental samples</taxon>
    </lineage>
</organism>
<evidence type="ECO:0000313" key="1">
    <source>
        <dbReference type="EMBL" id="CAA9567408.1"/>
    </source>
</evidence>
<sequence>MASPKAVAGTINEAARVQTIGGRLHRRLWHGVPPPLTLRPRAC</sequence>
<accession>A0A6J4V3C6</accession>
<proteinExistence type="predicted"/>
<dbReference type="AlphaFoldDB" id="A0A6J4V3C6"/>
<reference evidence="1" key="1">
    <citation type="submission" date="2020-02" db="EMBL/GenBank/DDBJ databases">
        <authorList>
            <person name="Meier V. D."/>
        </authorList>
    </citation>
    <scope>NUCLEOTIDE SEQUENCE</scope>
    <source>
        <strain evidence="1">AVDCRST_MAG19</strain>
    </source>
</reference>